<evidence type="ECO:0000256" key="2">
    <source>
        <dbReference type="SAM" id="SignalP"/>
    </source>
</evidence>
<dbReference type="Pfam" id="PF25221">
    <property type="entry name" value="5TMH_Lnb"/>
    <property type="match status" value="1"/>
</dbReference>
<keyword evidence="6" id="KW-1185">Reference proteome</keyword>
<dbReference type="EMBL" id="SMCS01000003">
    <property type="protein sequence ID" value="TCV94938.1"/>
    <property type="molecule type" value="Genomic_DNA"/>
</dbReference>
<dbReference type="InterPro" id="IPR057436">
    <property type="entry name" value="5TMH_Lnb"/>
</dbReference>
<accession>A0A4R3YT99</accession>
<proteinExistence type="predicted"/>
<feature type="domain" description="Lnb-like transmembrane" evidence="4">
    <location>
        <begin position="257"/>
        <end position="370"/>
    </location>
</feature>
<feature type="transmembrane region" description="Helical" evidence="1">
    <location>
        <begin position="348"/>
        <end position="370"/>
    </location>
</feature>
<feature type="transmembrane region" description="Helical" evidence="1">
    <location>
        <begin position="257"/>
        <end position="276"/>
    </location>
</feature>
<feature type="transmembrane region" description="Helical" evidence="1">
    <location>
        <begin position="315"/>
        <end position="336"/>
    </location>
</feature>
<gene>
    <name evidence="5" type="ORF">EC912_103431</name>
</gene>
<evidence type="ECO:0000256" key="1">
    <source>
        <dbReference type="SAM" id="Phobius"/>
    </source>
</evidence>
<evidence type="ECO:0000313" key="6">
    <source>
        <dbReference type="Proteomes" id="UP000295645"/>
    </source>
</evidence>
<evidence type="ECO:0000313" key="5">
    <source>
        <dbReference type="EMBL" id="TCV94938.1"/>
    </source>
</evidence>
<dbReference type="Pfam" id="PF13387">
    <property type="entry name" value="Lnb_N"/>
    <property type="match status" value="1"/>
</dbReference>
<dbReference type="RefSeq" id="WP_132143682.1">
    <property type="nucleotide sequence ID" value="NZ_SMCS01000003.1"/>
</dbReference>
<keyword evidence="1" id="KW-0812">Transmembrane</keyword>
<feature type="domain" description="Lnb N-terminal periplasmic" evidence="3">
    <location>
        <begin position="23"/>
        <end position="161"/>
    </location>
</feature>
<keyword evidence="2" id="KW-0732">Signal</keyword>
<evidence type="ECO:0000259" key="3">
    <source>
        <dbReference type="Pfam" id="PF13387"/>
    </source>
</evidence>
<feature type="signal peptide" evidence="2">
    <location>
        <begin position="1"/>
        <end position="19"/>
    </location>
</feature>
<feature type="transmembrane region" description="Helical" evidence="1">
    <location>
        <begin position="376"/>
        <end position="394"/>
    </location>
</feature>
<dbReference type="AlphaFoldDB" id="A0A4R3YT99"/>
<name>A0A4R3YT99_9GAMM</name>
<evidence type="ECO:0000259" key="4">
    <source>
        <dbReference type="Pfam" id="PF25221"/>
    </source>
</evidence>
<dbReference type="InterPro" id="IPR025178">
    <property type="entry name" value="Lnb_N"/>
</dbReference>
<comment type="caution">
    <text evidence="5">The sequence shown here is derived from an EMBL/GenBank/DDBJ whole genome shotgun (WGS) entry which is preliminary data.</text>
</comment>
<feature type="chain" id="PRO_5021004330" evidence="2">
    <location>
        <begin position="20"/>
        <end position="399"/>
    </location>
</feature>
<reference evidence="5 6" key="1">
    <citation type="submission" date="2019-03" db="EMBL/GenBank/DDBJ databases">
        <title>Above-ground endophytic microbial communities from plants in different locations in the United States.</title>
        <authorList>
            <person name="Frank C."/>
        </authorList>
    </citation>
    <scope>NUCLEOTIDE SEQUENCE [LARGE SCALE GENOMIC DNA]</scope>
    <source>
        <strain evidence="5 6">LP_13_YM</strain>
    </source>
</reference>
<protein>
    <submittedName>
        <fullName evidence="5">Uncharacterized protein DUF4105</fullName>
    </submittedName>
</protein>
<feature type="transmembrane region" description="Helical" evidence="1">
    <location>
        <begin position="283"/>
        <end position="309"/>
    </location>
</feature>
<organism evidence="5 6">
    <name type="scientific">Luteibacter rhizovicinus</name>
    <dbReference type="NCBI Taxonomy" id="242606"/>
    <lineage>
        <taxon>Bacteria</taxon>
        <taxon>Pseudomonadati</taxon>
        <taxon>Pseudomonadota</taxon>
        <taxon>Gammaproteobacteria</taxon>
        <taxon>Lysobacterales</taxon>
        <taxon>Rhodanobacteraceae</taxon>
        <taxon>Luteibacter</taxon>
    </lineage>
</organism>
<sequence>MRHFLIALLLLCLVPAARAGIADAPAAHLEVSLLTYGPGAIYWERFGHDAIELKDTVSGEAVAFNYGVFDFDESGFFVNFARGRMSYRMDAESTESDVSFYSGEGRKVTRQRLNLDDAQKTKLRHFLFWNIQPENARYNYDYYADNCTTRVRDALNDALDGALGPPLHERTGGMTYREQTARLMSNAPALMLAMDLGLGPYADQPMNAWKESFLPMVLEDEFRTIKLPNGQPLVQDEQVLAPNRLDPPPEQAPDLRWPLLLAGLLLAVPLILPAFTRSRAARIAFVTAGTVFTVFTGIAGVVMILLWAVTLHHSAWANANLLLYQPLAFLLLPAIWRMRRVDGRVGSFARRILLLSVAAAVIALLAHLIPGFIQRNMPWILFALPGWLALFVSMRREPA</sequence>
<dbReference type="Proteomes" id="UP000295645">
    <property type="component" value="Unassembled WGS sequence"/>
</dbReference>
<keyword evidence="1" id="KW-1133">Transmembrane helix</keyword>
<keyword evidence="1" id="KW-0472">Membrane</keyword>
<dbReference type="OrthoDB" id="319167at2"/>